<feature type="region of interest" description="Disordered" evidence="1">
    <location>
        <begin position="384"/>
        <end position="566"/>
    </location>
</feature>
<accession>A0ABR3RCE1</accession>
<feature type="compositionally biased region" description="Polar residues" evidence="1">
    <location>
        <begin position="408"/>
        <end position="417"/>
    </location>
</feature>
<dbReference type="Proteomes" id="UP001521222">
    <property type="component" value="Unassembled WGS sequence"/>
</dbReference>
<feature type="compositionally biased region" description="Polar residues" evidence="1">
    <location>
        <begin position="263"/>
        <end position="280"/>
    </location>
</feature>
<organism evidence="2 3">
    <name type="scientific">Nothophoma quercina</name>
    <dbReference type="NCBI Taxonomy" id="749835"/>
    <lineage>
        <taxon>Eukaryota</taxon>
        <taxon>Fungi</taxon>
        <taxon>Dikarya</taxon>
        <taxon>Ascomycota</taxon>
        <taxon>Pezizomycotina</taxon>
        <taxon>Dothideomycetes</taxon>
        <taxon>Pleosporomycetidae</taxon>
        <taxon>Pleosporales</taxon>
        <taxon>Pleosporineae</taxon>
        <taxon>Didymellaceae</taxon>
        <taxon>Nothophoma</taxon>
    </lineage>
</organism>
<sequence>MERTHSDSASTYTGSYIDDGADLLLPTTPGFGKIDARFYKHKKHRNGEGEDAWNPDIAQAVSGDIAHSLAKLRGLADLEVKRPERGDGEEKKRRERRRGVVSVPAPLKWGTFVIKGDDGRVIVIDERGEFDSGPVQKATEVVESKGEGEKETRGKRWVRAASSIDTPVSIPHAPCQEDTASDLRKGDNSASKSQSKSKPQPRESRPLSPIPETISSYSSDSIIKLFPLASPTSFFMTGGLSGWPSRAASHSPPPLVVPHAITWDTSSSPRDSHTRFQSRSQTEKKTTSESLTRSPPGAWPASPDSQSGVGSTYTDLKDRRSSKARSRRSSRHETDEGGFDKMSTKTHSEYQAPDIVDVIYDETPPGEVSYSQTGWDEDKIEDAQSWGNNDMTQTTEGWTGSRKDGSIKSFNRTSTVSDLGWGGSAKGSVWGGSKASIKRHSAQSWGINDVQSNNGSPDWDGFERPKTTSEVSVAGSGSEQSWPASQHSRHTHGSRRTHQSRRSHASHRSSRHSQTGWERSQHSKHTNSNDDWGGSNARSASSWVNASSAGSSPVEYANGFDEPNETYLNETWGGVPVRVASRRTSVAGWNTGGAKDV</sequence>
<evidence type="ECO:0000256" key="1">
    <source>
        <dbReference type="SAM" id="MobiDB-lite"/>
    </source>
</evidence>
<protein>
    <submittedName>
        <fullName evidence="2">Uncharacterized protein</fullName>
    </submittedName>
</protein>
<feature type="compositionally biased region" description="Basic and acidic residues" evidence="1">
    <location>
        <begin position="331"/>
        <end position="348"/>
    </location>
</feature>
<keyword evidence="3" id="KW-1185">Reference proteome</keyword>
<feature type="compositionally biased region" description="Basic residues" evidence="1">
    <location>
        <begin position="487"/>
        <end position="511"/>
    </location>
</feature>
<gene>
    <name evidence="2" type="ORF">SLS59_005053</name>
</gene>
<feature type="compositionally biased region" description="Polar residues" evidence="1">
    <location>
        <begin position="468"/>
        <end position="484"/>
    </location>
</feature>
<evidence type="ECO:0000313" key="2">
    <source>
        <dbReference type="EMBL" id="KAL1601888.1"/>
    </source>
</evidence>
<feature type="region of interest" description="Disordered" evidence="1">
    <location>
        <begin position="134"/>
        <end position="214"/>
    </location>
</feature>
<proteinExistence type="predicted"/>
<feature type="compositionally biased region" description="Polar residues" evidence="1">
    <location>
        <begin position="303"/>
        <end position="314"/>
    </location>
</feature>
<evidence type="ECO:0000313" key="3">
    <source>
        <dbReference type="Proteomes" id="UP001521222"/>
    </source>
</evidence>
<name>A0ABR3RCE1_9PLEO</name>
<feature type="compositionally biased region" description="Polar residues" evidence="1">
    <location>
        <begin position="442"/>
        <end position="456"/>
    </location>
</feature>
<feature type="compositionally biased region" description="Polar residues" evidence="1">
    <location>
        <begin position="385"/>
        <end position="398"/>
    </location>
</feature>
<feature type="region of interest" description="Disordered" evidence="1">
    <location>
        <begin position="259"/>
        <end position="352"/>
    </location>
</feature>
<feature type="compositionally biased region" description="Basic and acidic residues" evidence="1">
    <location>
        <begin position="140"/>
        <end position="154"/>
    </location>
</feature>
<dbReference type="EMBL" id="JAKIXB020000015">
    <property type="protein sequence ID" value="KAL1601888.1"/>
    <property type="molecule type" value="Genomic_DNA"/>
</dbReference>
<comment type="caution">
    <text evidence="2">The sequence shown here is derived from an EMBL/GenBank/DDBJ whole genome shotgun (WGS) entry which is preliminary data.</text>
</comment>
<feature type="compositionally biased region" description="Low complexity" evidence="1">
    <location>
        <begin position="535"/>
        <end position="552"/>
    </location>
</feature>
<reference evidence="2 3" key="1">
    <citation type="submission" date="2024-02" db="EMBL/GenBank/DDBJ databases">
        <title>De novo assembly and annotation of 12 fungi associated with fruit tree decline syndrome in Ontario, Canada.</title>
        <authorList>
            <person name="Sulman M."/>
            <person name="Ellouze W."/>
            <person name="Ilyukhin E."/>
        </authorList>
    </citation>
    <scope>NUCLEOTIDE SEQUENCE [LARGE SCALE GENOMIC DNA]</scope>
    <source>
        <strain evidence="2 3">M97-236</strain>
    </source>
</reference>